<evidence type="ECO:0000256" key="3">
    <source>
        <dbReference type="ARBA" id="ARBA00022801"/>
    </source>
</evidence>
<dbReference type="SUPFAM" id="SSF49363">
    <property type="entry name" value="Purple acid phosphatase, N-terminal domain"/>
    <property type="match status" value="1"/>
</dbReference>
<dbReference type="InterPro" id="IPR025733">
    <property type="entry name" value="PAPs_C"/>
</dbReference>
<evidence type="ECO:0000313" key="8">
    <source>
        <dbReference type="Proteomes" id="UP000032180"/>
    </source>
</evidence>
<comment type="catalytic activity">
    <reaction evidence="5">
        <text>a phosphate monoester + H2O = an alcohol + phosphate</text>
        <dbReference type="Rhea" id="RHEA:15017"/>
        <dbReference type="ChEBI" id="CHEBI:15377"/>
        <dbReference type="ChEBI" id="CHEBI:30879"/>
        <dbReference type="ChEBI" id="CHEBI:43474"/>
        <dbReference type="ChEBI" id="CHEBI:67140"/>
        <dbReference type="EC" id="3.1.3.2"/>
    </reaction>
</comment>
<proteinExistence type="inferred from homology"/>
<dbReference type="Pfam" id="PF00149">
    <property type="entry name" value="Metallophos"/>
    <property type="match status" value="1"/>
</dbReference>
<dbReference type="GO" id="GO:0046872">
    <property type="term" value="F:metal ion binding"/>
    <property type="evidence" value="ECO:0007669"/>
    <property type="project" value="InterPro"/>
</dbReference>
<dbReference type="Gramene" id="LPERR12G02960.1">
    <property type="protein sequence ID" value="LPERR12G02960.1"/>
    <property type="gene ID" value="LPERR12G02960"/>
</dbReference>
<evidence type="ECO:0000256" key="2">
    <source>
        <dbReference type="ARBA" id="ARBA00022729"/>
    </source>
</evidence>
<accession>A0A0D9XWY6</accession>
<reference evidence="8" key="2">
    <citation type="submission" date="2013-12" db="EMBL/GenBank/DDBJ databases">
        <authorList>
            <person name="Yu Y."/>
            <person name="Lee S."/>
            <person name="de Baynast K."/>
            <person name="Wissotski M."/>
            <person name="Liu L."/>
            <person name="Talag J."/>
            <person name="Goicoechea J."/>
            <person name="Angelova A."/>
            <person name="Jetty R."/>
            <person name="Kudrna D."/>
            <person name="Golser W."/>
            <person name="Rivera L."/>
            <person name="Zhang J."/>
            <person name="Wing R."/>
        </authorList>
    </citation>
    <scope>NUCLEOTIDE SEQUENCE</scope>
</reference>
<evidence type="ECO:0000313" key="7">
    <source>
        <dbReference type="EnsemblPlants" id="LPERR12G02960.1"/>
    </source>
</evidence>
<dbReference type="eggNOG" id="KOG1378">
    <property type="taxonomic scope" value="Eukaryota"/>
</dbReference>
<dbReference type="PANTHER" id="PTHR22953">
    <property type="entry name" value="ACID PHOSPHATASE RELATED"/>
    <property type="match status" value="1"/>
</dbReference>
<evidence type="ECO:0000259" key="6">
    <source>
        <dbReference type="PROSITE" id="PS50853"/>
    </source>
</evidence>
<name>A0A0D9XWY6_9ORYZ</name>
<dbReference type="HOGENOM" id="CLU_013387_0_0_1"/>
<keyword evidence="4" id="KW-0325">Glycoprotein</keyword>
<feature type="domain" description="Fibronectin type-III" evidence="6">
    <location>
        <begin position="50"/>
        <end position="152"/>
    </location>
</feature>
<evidence type="ECO:0000256" key="1">
    <source>
        <dbReference type="ARBA" id="ARBA00008723"/>
    </source>
</evidence>
<evidence type="ECO:0000256" key="4">
    <source>
        <dbReference type="ARBA" id="ARBA00023180"/>
    </source>
</evidence>
<dbReference type="AlphaFoldDB" id="A0A0D9XWY6"/>
<dbReference type="GO" id="GO:0003993">
    <property type="term" value="F:acid phosphatase activity"/>
    <property type="evidence" value="ECO:0007669"/>
    <property type="project" value="UniProtKB-EC"/>
</dbReference>
<comment type="similarity">
    <text evidence="1 5">Belongs to the metallophosphoesterase superfamily. Purple acid phosphatase family.</text>
</comment>
<dbReference type="InterPro" id="IPR029052">
    <property type="entry name" value="Metallo-depent_PP-like"/>
</dbReference>
<dbReference type="PANTHER" id="PTHR22953:SF153">
    <property type="entry name" value="PURPLE ACID PHOSPHATASE"/>
    <property type="match status" value="1"/>
</dbReference>
<reference evidence="7" key="3">
    <citation type="submission" date="2015-04" db="UniProtKB">
        <authorList>
            <consortium name="EnsemblPlants"/>
        </authorList>
    </citation>
    <scope>IDENTIFICATION</scope>
</reference>
<dbReference type="STRING" id="77586.A0A0D9XWY6"/>
<dbReference type="EnsemblPlants" id="LPERR12G02960.1">
    <property type="protein sequence ID" value="LPERR12G02960.1"/>
    <property type="gene ID" value="LPERR12G02960"/>
</dbReference>
<keyword evidence="3 5" id="KW-0378">Hydrolase</keyword>
<sequence length="443" mass="48210">MEKTANVATLPLFLLLVLAAAASAGGVTSGYVRPTARAAISVLHDGDGRTPQQVHISAVGSDKMRISWITTDDAPATVEYGTVSGEYPFSSTGTTTTYTYLLYHSGKIHDAIIGPLQPNTTYFYRCSNHTTGDELSLRTPPSTLPFRFVVVGDLGQTGWTKSTLTHIGAVDHDMLLLPGDLSYADFYQPRWDSFGRLVEPLASKRPWMVTQGNHEVEKIPLFHSTPFTAYNARWRMPYDGEAATASGSNLYYSFDVAGGAVHVIMLGSYADYSPGSPQHTWLESDLARIDRATTAFVIALVHAPWYSTNAAHRGEGDAMRRAMEPLLRGGHVDAVFAGHVHAYERFARVYGGREDACGAVHVTVGDGGNREGLATRYDEPQPAMSVFREASFGHGRLEVVNATHALWTWHRNDDDVAVAADEVWITSLAANPACSNKDSVSLE</sequence>
<dbReference type="InterPro" id="IPR008963">
    <property type="entry name" value="Purple_acid_Pase-like_N"/>
</dbReference>
<dbReference type="InterPro" id="IPR041792">
    <property type="entry name" value="MPP_PAP"/>
</dbReference>
<dbReference type="InterPro" id="IPR004843">
    <property type="entry name" value="Calcineurin-like_PHP"/>
</dbReference>
<keyword evidence="2 5" id="KW-0732">Signal</keyword>
<keyword evidence="8" id="KW-1185">Reference proteome</keyword>
<reference evidence="7 8" key="1">
    <citation type="submission" date="2012-08" db="EMBL/GenBank/DDBJ databases">
        <title>Oryza genome evolution.</title>
        <authorList>
            <person name="Wing R.A."/>
        </authorList>
    </citation>
    <scope>NUCLEOTIDE SEQUENCE</scope>
</reference>
<dbReference type="EC" id="3.1.3.2" evidence="5"/>
<evidence type="ECO:0000256" key="5">
    <source>
        <dbReference type="RuleBase" id="RU361203"/>
    </source>
</evidence>
<dbReference type="CDD" id="cd00839">
    <property type="entry name" value="MPP_PAPs"/>
    <property type="match status" value="1"/>
</dbReference>
<dbReference type="Proteomes" id="UP000032180">
    <property type="component" value="Chromosome 12"/>
</dbReference>
<protein>
    <recommendedName>
        <fullName evidence="5">Purple acid phosphatase</fullName>
        <ecNumber evidence="5">3.1.3.2</ecNumber>
    </recommendedName>
</protein>
<dbReference type="Pfam" id="PF16656">
    <property type="entry name" value="Pur_ac_phosph_N"/>
    <property type="match status" value="1"/>
</dbReference>
<dbReference type="InterPro" id="IPR015914">
    <property type="entry name" value="PAPs_N"/>
</dbReference>
<dbReference type="Pfam" id="PF14008">
    <property type="entry name" value="Metallophos_C"/>
    <property type="match status" value="1"/>
</dbReference>
<dbReference type="PROSITE" id="PS50853">
    <property type="entry name" value="FN3"/>
    <property type="match status" value="1"/>
</dbReference>
<dbReference type="InterPro" id="IPR039331">
    <property type="entry name" value="PAPs-like"/>
</dbReference>
<feature type="chain" id="PRO_5005116074" description="Purple acid phosphatase" evidence="5">
    <location>
        <begin position="25"/>
        <end position="443"/>
    </location>
</feature>
<dbReference type="Gene3D" id="2.60.40.380">
    <property type="entry name" value="Purple acid phosphatase-like, N-terminal"/>
    <property type="match status" value="1"/>
</dbReference>
<organism evidence="7 8">
    <name type="scientific">Leersia perrieri</name>
    <dbReference type="NCBI Taxonomy" id="77586"/>
    <lineage>
        <taxon>Eukaryota</taxon>
        <taxon>Viridiplantae</taxon>
        <taxon>Streptophyta</taxon>
        <taxon>Embryophyta</taxon>
        <taxon>Tracheophyta</taxon>
        <taxon>Spermatophyta</taxon>
        <taxon>Magnoliopsida</taxon>
        <taxon>Liliopsida</taxon>
        <taxon>Poales</taxon>
        <taxon>Poaceae</taxon>
        <taxon>BOP clade</taxon>
        <taxon>Oryzoideae</taxon>
        <taxon>Oryzeae</taxon>
        <taxon>Oryzinae</taxon>
        <taxon>Leersia</taxon>
    </lineage>
</organism>
<dbReference type="InterPro" id="IPR003961">
    <property type="entry name" value="FN3_dom"/>
</dbReference>
<feature type="signal peptide" evidence="5">
    <location>
        <begin position="1"/>
        <end position="24"/>
    </location>
</feature>
<dbReference type="SUPFAM" id="SSF56300">
    <property type="entry name" value="Metallo-dependent phosphatases"/>
    <property type="match status" value="1"/>
</dbReference>
<dbReference type="Gene3D" id="3.60.21.10">
    <property type="match status" value="1"/>
</dbReference>